<dbReference type="Gene3D" id="3.90.550.10">
    <property type="entry name" value="Spore Coat Polysaccharide Biosynthesis Protein SpsA, Chain A"/>
    <property type="match status" value="1"/>
</dbReference>
<dbReference type="Proteomes" id="UP000694728">
    <property type="component" value="Unplaced"/>
</dbReference>
<name>A0A8D1IEL3_PIG</name>
<proteinExistence type="predicted"/>
<dbReference type="Ensembl" id="ENSSSCT00045043773.1">
    <property type="protein sequence ID" value="ENSSSCP00045030392.1"/>
    <property type="gene ID" value="ENSSSCG00045025647.1"/>
</dbReference>
<organism evidence="2 3">
    <name type="scientific">Sus scrofa</name>
    <name type="common">Pig</name>
    <dbReference type="NCBI Taxonomy" id="9823"/>
    <lineage>
        <taxon>Eukaryota</taxon>
        <taxon>Metazoa</taxon>
        <taxon>Chordata</taxon>
        <taxon>Craniata</taxon>
        <taxon>Vertebrata</taxon>
        <taxon>Euteleostomi</taxon>
        <taxon>Mammalia</taxon>
        <taxon>Eutheria</taxon>
        <taxon>Laurasiatheria</taxon>
        <taxon>Artiodactyla</taxon>
        <taxon>Suina</taxon>
        <taxon>Suidae</taxon>
        <taxon>Sus</taxon>
    </lineage>
</organism>
<dbReference type="InterPro" id="IPR029044">
    <property type="entry name" value="Nucleotide-diphossugar_trans"/>
</dbReference>
<evidence type="ECO:0000313" key="2">
    <source>
        <dbReference type="Ensembl" id="ENSSSCP00045030392.1"/>
    </source>
</evidence>
<dbReference type="Pfam" id="PF00535">
    <property type="entry name" value="Glycos_transf_2"/>
    <property type="match status" value="1"/>
</dbReference>
<dbReference type="PANTHER" id="PTHR15046">
    <property type="entry name" value="GLYCO_TRANS_2-LIKE DOMAIN-CONTAINING PROTEIN"/>
    <property type="match status" value="1"/>
</dbReference>
<evidence type="ECO:0000313" key="3">
    <source>
        <dbReference type="Proteomes" id="UP000694728"/>
    </source>
</evidence>
<feature type="domain" description="Glycosyltransferase 2-like" evidence="1">
    <location>
        <begin position="218"/>
        <end position="325"/>
    </location>
</feature>
<reference evidence="2" key="1">
    <citation type="submission" date="2025-08" db="UniProtKB">
        <authorList>
            <consortium name="Ensembl"/>
        </authorList>
    </citation>
    <scope>IDENTIFICATION</scope>
</reference>
<protein>
    <recommendedName>
        <fullName evidence="1">Glycosyltransferase 2-like domain-containing protein</fullName>
    </recommendedName>
</protein>
<dbReference type="AlphaFoldDB" id="A0A8D1IEL3"/>
<dbReference type="InterPro" id="IPR001173">
    <property type="entry name" value="Glyco_trans_2-like"/>
</dbReference>
<dbReference type="SUPFAM" id="SSF53448">
    <property type="entry name" value="Nucleotide-diphospho-sugar transferases"/>
    <property type="match status" value="1"/>
</dbReference>
<accession>A0A8D1IEL3</accession>
<dbReference type="PANTHER" id="PTHR15046:SF2">
    <property type="entry name" value="BETA-1,4 N-ACETYLGALACTOSAMINYLTRANSFERASE 2"/>
    <property type="match status" value="1"/>
</dbReference>
<evidence type="ECO:0000259" key="1">
    <source>
        <dbReference type="Pfam" id="PF00535"/>
    </source>
</evidence>
<dbReference type="CDD" id="cd00761">
    <property type="entry name" value="Glyco_tranf_GTA_type"/>
    <property type="match status" value="1"/>
</dbReference>
<sequence length="459" mass="51544">MVSFAVPRCLSILKMSMVLLVLSVGLFMFRSVFLDTDFSLFNSPIPSPTLDAQTLKLLPEKHVRSLFTYSGIWLFPKNQCQCDAFGHQGSYNLEDAYDPRLLRPEMERKLSTHSRGCGSKEGGGNVTLTASLGTLNTLADVPDNVVKGRGQKQLNILTSSRELLNFILQHVTYTSTEYHLHRVDVGESVLGCVPGTIPVALTPTLSCPERKLRDLVTIATKTFLRPHKLMTMLRSVREYYPDLTVIVADDSKEPLKITDSHVEYYAMPFGKGWFAGRNLAISQVTTKYVLWVDDDFIFNSKTRIEALVDVLEKTELDVVGGRVIENTFQFKLLLEQGKNGDCLHRQPGFFRPVDGFPDCVVTSGVVNFFLAHTERLQRVGFDPRLQRVAHSEFFIDGLGSLLVGSCPQVIIGHQPHLPVMDPELAALEGNYSRYRANTKAQIKFKLALHYFKNHLQCAT</sequence>